<feature type="compositionally biased region" description="Acidic residues" evidence="1">
    <location>
        <begin position="161"/>
        <end position="171"/>
    </location>
</feature>
<evidence type="ECO:0000256" key="1">
    <source>
        <dbReference type="SAM" id="MobiDB-lite"/>
    </source>
</evidence>
<accession>A0A446BPD8</accession>
<proteinExistence type="predicted"/>
<dbReference type="EMBL" id="OUUZ01000013">
    <property type="protein sequence ID" value="SPQ24389.1"/>
    <property type="molecule type" value="Genomic_DNA"/>
</dbReference>
<protein>
    <submittedName>
        <fullName evidence="2">4efce85d-b32c-44ff-93f5-5bce3a438632</fullName>
    </submittedName>
</protein>
<feature type="region of interest" description="Disordered" evidence="1">
    <location>
        <begin position="154"/>
        <end position="173"/>
    </location>
</feature>
<evidence type="ECO:0000313" key="2">
    <source>
        <dbReference type="EMBL" id="SPQ24389.1"/>
    </source>
</evidence>
<dbReference type="AlphaFoldDB" id="A0A446BPD8"/>
<reference evidence="2 3" key="1">
    <citation type="submission" date="2018-04" db="EMBL/GenBank/DDBJ databases">
        <authorList>
            <person name="Huttner S."/>
            <person name="Dainat J."/>
        </authorList>
    </citation>
    <scope>NUCLEOTIDE SEQUENCE [LARGE SCALE GENOMIC DNA]</scope>
</reference>
<name>A0A446BPD8_9PEZI</name>
<evidence type="ECO:0000313" key="3">
    <source>
        <dbReference type="Proteomes" id="UP000289323"/>
    </source>
</evidence>
<gene>
    <name evidence="2" type="ORF">TT172_LOCUS6808</name>
</gene>
<dbReference type="Proteomes" id="UP000289323">
    <property type="component" value="Unassembled WGS sequence"/>
</dbReference>
<feature type="region of interest" description="Disordered" evidence="1">
    <location>
        <begin position="188"/>
        <end position="216"/>
    </location>
</feature>
<sequence>MATPQKRRPSNSASTANRPATLVRGNIAWLPAQRYIKCKVGNIPPIYSTTQAGESLGGKFQSDSNFRRHQIPLHPSPPHPDTGVLLTLTDERPWPKQSYVSLRLFTVPSDALREEARGPWALSPESWTTLESIIAGLPHLPAWGKLPPMSKDDKLANESAIAEDDEEDEKDDGWIKVVKKRRASSMHFSGAKVGDKKRAMTMFPTEGAKRPNFRRN</sequence>
<organism evidence="2 3">
    <name type="scientific">Thermothielavioides terrestris</name>
    <dbReference type="NCBI Taxonomy" id="2587410"/>
    <lineage>
        <taxon>Eukaryota</taxon>
        <taxon>Fungi</taxon>
        <taxon>Dikarya</taxon>
        <taxon>Ascomycota</taxon>
        <taxon>Pezizomycotina</taxon>
        <taxon>Sordariomycetes</taxon>
        <taxon>Sordariomycetidae</taxon>
        <taxon>Sordariales</taxon>
        <taxon>Chaetomiaceae</taxon>
        <taxon>Thermothielavioides</taxon>
    </lineage>
</organism>